<dbReference type="InParanoid" id="A0A2P6MR11"/>
<accession>A0A2P6MR11</accession>
<dbReference type="OrthoDB" id="14419at2759"/>
<dbReference type="SUPFAM" id="SSF48208">
    <property type="entry name" value="Six-hairpin glycosidases"/>
    <property type="match status" value="1"/>
</dbReference>
<dbReference type="AlphaFoldDB" id="A0A2P6MR11"/>
<organism evidence="3 4">
    <name type="scientific">Planoprotostelium fungivorum</name>
    <dbReference type="NCBI Taxonomy" id="1890364"/>
    <lineage>
        <taxon>Eukaryota</taxon>
        <taxon>Amoebozoa</taxon>
        <taxon>Evosea</taxon>
        <taxon>Variosea</taxon>
        <taxon>Cavosteliida</taxon>
        <taxon>Cavosteliaceae</taxon>
        <taxon>Planoprotostelium</taxon>
    </lineage>
</organism>
<dbReference type="GO" id="GO:0004573">
    <property type="term" value="F:Glc3Man9GlcNAc2 oligosaccharide glucosidase activity"/>
    <property type="evidence" value="ECO:0007669"/>
    <property type="project" value="InterPro"/>
</dbReference>
<keyword evidence="4" id="KW-1185">Reference proteome</keyword>
<evidence type="ECO:0000259" key="2">
    <source>
        <dbReference type="Pfam" id="PF22422"/>
    </source>
</evidence>
<dbReference type="EMBL" id="MDYQ01000497">
    <property type="protein sequence ID" value="PRP74137.1"/>
    <property type="molecule type" value="Genomic_DNA"/>
</dbReference>
<dbReference type="Proteomes" id="UP000241769">
    <property type="component" value="Unassembled WGS sequence"/>
</dbReference>
<evidence type="ECO:0000313" key="3">
    <source>
        <dbReference type="EMBL" id="PRP74137.1"/>
    </source>
</evidence>
<evidence type="ECO:0000256" key="1">
    <source>
        <dbReference type="SAM" id="MobiDB-lite"/>
    </source>
</evidence>
<feature type="domain" description="Mannosylglycerate hydrolase MGH1-like glycoside hydrolase" evidence="2">
    <location>
        <begin position="605"/>
        <end position="837"/>
    </location>
</feature>
<dbReference type="InterPro" id="IPR008928">
    <property type="entry name" value="6-hairpin_glycosidase_sf"/>
</dbReference>
<dbReference type="PANTHER" id="PTHR10412">
    <property type="entry name" value="MANNOSYL-OLIGOSACCHARIDE GLUCOSIDASE"/>
    <property type="match status" value="1"/>
</dbReference>
<feature type="region of interest" description="Disordered" evidence="1">
    <location>
        <begin position="106"/>
        <end position="130"/>
    </location>
</feature>
<feature type="region of interest" description="Disordered" evidence="1">
    <location>
        <begin position="1076"/>
        <end position="1104"/>
    </location>
</feature>
<dbReference type="FunCoup" id="A0A2P6MR11">
    <property type="interactions" value="3"/>
</dbReference>
<feature type="domain" description="Mannosylglycerate hydrolase MGH1-like glycoside hydrolase" evidence="2">
    <location>
        <begin position="883"/>
        <end position="1056"/>
    </location>
</feature>
<gene>
    <name evidence="3" type="ORF">PROFUN_06462</name>
</gene>
<name>A0A2P6MR11_9EUKA</name>
<evidence type="ECO:0000313" key="4">
    <source>
        <dbReference type="Proteomes" id="UP000241769"/>
    </source>
</evidence>
<dbReference type="GO" id="GO:0009311">
    <property type="term" value="P:oligosaccharide metabolic process"/>
    <property type="evidence" value="ECO:0007669"/>
    <property type="project" value="InterPro"/>
</dbReference>
<protein>
    <recommendedName>
        <fullName evidence="2">Mannosylglycerate hydrolase MGH1-like glycoside hydrolase domain-containing protein</fullName>
    </recommendedName>
</protein>
<comment type="caution">
    <text evidence="3">The sequence shown here is derived from an EMBL/GenBank/DDBJ whole genome shotgun (WGS) entry which is preliminary data.</text>
</comment>
<dbReference type="Pfam" id="PF22422">
    <property type="entry name" value="MGH1-like_GH"/>
    <property type="match status" value="2"/>
</dbReference>
<dbReference type="InterPro" id="IPR054491">
    <property type="entry name" value="MGH1-like_GH"/>
</dbReference>
<dbReference type="PANTHER" id="PTHR10412:SF10">
    <property type="entry name" value="GLYCOSYL HYDROLASE FAMILY 63 C-TERMINAL DOMAIN-CONTAINING PROTEIN"/>
    <property type="match status" value="1"/>
</dbReference>
<dbReference type="Gene3D" id="1.50.10.10">
    <property type="match status" value="1"/>
</dbReference>
<dbReference type="InterPro" id="IPR012341">
    <property type="entry name" value="6hp_glycosidase-like_sf"/>
</dbReference>
<sequence length="1131" mass="130477">MSEAQGHQTRDELLEELRSRDAEVQALKKQVEEFKKVMGSPSSLFKRGQTLYRRASFVEVPNLNSAAPNTPKQKDSPIMQTSFVHLPSAFATGPAHGLHANEVPETEAPVKQEEPRITPGAPGPSKKDKIRKPMGALRQSHTLSTMHLFSKVRGKPSSPGKLDRFAEHQRLQEEALRSANWKRWGPYLSDRQWGTVREDYSHDGNCWSYFSHEQSRSRAYRWGEDGLLGICDRQCRLCFSIGLWNEKDPILKERLFGLTGPEGNHGEDVKEQYFYLESTPTHSYMKALYKYPQREYPYTDLVTRNAQRSRMEDEYELLDTGIFDDSRYFDVEVVYAKETAEDILIKINVSNRGPDEATCHLLPTLWAKNSWSWGYTSEGHEQKPEMRQEGNRIIIDQPSLGRHYLESDTTFSGDESQAKDYLQKEAEWIFTENESNHEIWGGKNESPYVKDSFHKYVIQKDKTAVNPDKRGTKVACHHVLRIPSGSTATVHLRFYAEKSTPTVHPEHGVFGPAFTQTINRRYRECQAFYDDKIPSTLTKEERNVSVQAYAGLLWTKQYYHYRVKEWLEGDPNNVRPPAGHQKGRNADWPHLDSRDIISMPDCWEYPWFAVWDLAFHCVVFALIDVDFAKQQLLLMLREWYQHPNGALPAYEFNFSDVNPPVHAWACWRVYKASGPEGSRDRVFLARAFQKLLLNFTWWVNRKDINGQHIFSGGFLGLDNIGVFDRSRPLTDAQLEQADGTAWMGEKISQRQRLILSGFYCVYMLKIALELAEEDLVYEDVASKFFEHFVHIADAMNTIGGTGLWDEVNGFYTDKLKRNNEEVHLSIRSLVGLVPFFAVGNIPLEKMVGLEGFNRRTRWFLDNREDLAKQITFMEERDHNGAAYLLALPTEDRAKRVLKYVFDENEFLSPYGIRSLSKYHEKNPFQLNMCGENLSVQYVPGESNTSMFGGNSNWRGPIWFPMNFLFIEAIERYHHFYGSNLAGDFPTGSGKHCTLSDAAYQLNTRLVSIFLPDEEGHRPCHDRNEKFAKDPHWKDLILFYEYFHGDSGKGLGANHQTGWTALAAVCLDDIGRKRLRQQNKQDDSDNEEAPQTIHDPKQISADLQRHLRAALTESQQMLAKMELEEQQEQEDN</sequence>
<dbReference type="InterPro" id="IPR004888">
    <property type="entry name" value="Glycoside_hydrolase_63"/>
</dbReference>
<proteinExistence type="predicted"/>
<reference evidence="3 4" key="1">
    <citation type="journal article" date="2018" name="Genome Biol. Evol.">
        <title>Multiple Roots of Fruiting Body Formation in Amoebozoa.</title>
        <authorList>
            <person name="Hillmann F."/>
            <person name="Forbes G."/>
            <person name="Novohradska S."/>
            <person name="Ferling I."/>
            <person name="Riege K."/>
            <person name="Groth M."/>
            <person name="Westermann M."/>
            <person name="Marz M."/>
            <person name="Spaller T."/>
            <person name="Winckler T."/>
            <person name="Schaap P."/>
            <person name="Glockner G."/>
        </authorList>
    </citation>
    <scope>NUCLEOTIDE SEQUENCE [LARGE SCALE GENOMIC DNA]</scope>
    <source>
        <strain evidence="3 4">Jena</strain>
    </source>
</reference>
<dbReference type="STRING" id="1890364.A0A2P6MR11"/>